<dbReference type="Gene3D" id="1.10.10.10">
    <property type="entry name" value="Winged helix-like DNA-binding domain superfamily/Winged helix DNA-binding domain"/>
    <property type="match status" value="1"/>
</dbReference>
<gene>
    <name evidence="5" type="ORF">JI748_00905</name>
</gene>
<name>A0ABX7C8S6_9HYPH</name>
<keyword evidence="6" id="KW-1185">Reference proteome</keyword>
<evidence type="ECO:0000256" key="1">
    <source>
        <dbReference type="ARBA" id="ARBA00023015"/>
    </source>
</evidence>
<evidence type="ECO:0000313" key="6">
    <source>
        <dbReference type="Proteomes" id="UP000595857"/>
    </source>
</evidence>
<protein>
    <submittedName>
        <fullName evidence="5">Crp/Fnr family transcriptional regulator</fullName>
    </submittedName>
</protein>
<dbReference type="Proteomes" id="UP000595857">
    <property type="component" value="Chromosome"/>
</dbReference>
<dbReference type="InterPro" id="IPR036388">
    <property type="entry name" value="WH-like_DNA-bd_sf"/>
</dbReference>
<dbReference type="Pfam" id="PF13545">
    <property type="entry name" value="HTH_Crp_2"/>
    <property type="match status" value="1"/>
</dbReference>
<dbReference type="InterPro" id="IPR036390">
    <property type="entry name" value="WH_DNA-bd_sf"/>
</dbReference>
<dbReference type="Gene3D" id="2.60.120.10">
    <property type="entry name" value="Jelly Rolls"/>
    <property type="match status" value="1"/>
</dbReference>
<keyword evidence="3" id="KW-0804">Transcription</keyword>
<dbReference type="SUPFAM" id="SSF46785">
    <property type="entry name" value="Winged helix' DNA-binding domain"/>
    <property type="match status" value="1"/>
</dbReference>
<evidence type="ECO:0000259" key="4">
    <source>
        <dbReference type="PROSITE" id="PS51063"/>
    </source>
</evidence>
<proteinExistence type="predicted"/>
<dbReference type="RefSeq" id="WP_201633975.1">
    <property type="nucleotide sequence ID" value="NZ_CP068046.1"/>
</dbReference>
<sequence>MSSLAGPLLGNDPVERFIHRLSLFEPLDAEAREALRRAVNRGPLIPPLQELHPEAFGDVSVLLSGWICHFRLLTNGRRQITAMVVPGDFVDFGFLSGTVATAQCVTTAHSQLGRIRTRTFTELAAQFPAILRASQRAAATDAAIGRERIISLGVRTATERLASILCELWYRLSAVGLTSAEGSYDLPMTQAELGAAVGLSTVHVNRTLQVLRRTGAISLQSGKVWIRDLRKLTALAGFDPVYLSLEP</sequence>
<dbReference type="InterPro" id="IPR014710">
    <property type="entry name" value="RmlC-like_jellyroll"/>
</dbReference>
<dbReference type="EMBL" id="CP068046">
    <property type="protein sequence ID" value="QQR39609.1"/>
    <property type="molecule type" value="Genomic_DNA"/>
</dbReference>
<dbReference type="Pfam" id="PF00027">
    <property type="entry name" value="cNMP_binding"/>
    <property type="match status" value="1"/>
</dbReference>
<feature type="domain" description="HTH crp-type" evidence="4">
    <location>
        <begin position="155"/>
        <end position="230"/>
    </location>
</feature>
<dbReference type="PROSITE" id="PS51063">
    <property type="entry name" value="HTH_CRP_2"/>
    <property type="match status" value="1"/>
</dbReference>
<dbReference type="CDD" id="cd00038">
    <property type="entry name" value="CAP_ED"/>
    <property type="match status" value="1"/>
</dbReference>
<evidence type="ECO:0000256" key="3">
    <source>
        <dbReference type="ARBA" id="ARBA00023163"/>
    </source>
</evidence>
<dbReference type="InterPro" id="IPR018490">
    <property type="entry name" value="cNMP-bd_dom_sf"/>
</dbReference>
<dbReference type="InterPro" id="IPR000595">
    <property type="entry name" value="cNMP-bd_dom"/>
</dbReference>
<keyword evidence="1" id="KW-0805">Transcription regulation</keyword>
<evidence type="ECO:0000313" key="5">
    <source>
        <dbReference type="EMBL" id="QQR39609.1"/>
    </source>
</evidence>
<dbReference type="SMART" id="SM00419">
    <property type="entry name" value="HTH_CRP"/>
    <property type="match status" value="1"/>
</dbReference>
<organism evidence="5 6">
    <name type="scientific">Devosia rhizoryzae</name>
    <dbReference type="NCBI Taxonomy" id="2774137"/>
    <lineage>
        <taxon>Bacteria</taxon>
        <taxon>Pseudomonadati</taxon>
        <taxon>Pseudomonadota</taxon>
        <taxon>Alphaproteobacteria</taxon>
        <taxon>Hyphomicrobiales</taxon>
        <taxon>Devosiaceae</taxon>
        <taxon>Devosia</taxon>
    </lineage>
</organism>
<reference evidence="5 6" key="1">
    <citation type="submission" date="2021-01" db="EMBL/GenBank/DDBJ databases">
        <title>Genome seq and assembly of Devosia sp. LEGU1.</title>
        <authorList>
            <person name="Chhetri G."/>
        </authorList>
    </citation>
    <scope>NUCLEOTIDE SEQUENCE [LARGE SCALE GENOMIC DNA]</scope>
    <source>
        <strain evidence="5 6">LEGU1</strain>
    </source>
</reference>
<keyword evidence="2" id="KW-0238">DNA-binding</keyword>
<accession>A0ABX7C8S6</accession>
<dbReference type="SUPFAM" id="SSF51206">
    <property type="entry name" value="cAMP-binding domain-like"/>
    <property type="match status" value="1"/>
</dbReference>
<evidence type="ECO:0000256" key="2">
    <source>
        <dbReference type="ARBA" id="ARBA00023125"/>
    </source>
</evidence>
<dbReference type="InterPro" id="IPR012318">
    <property type="entry name" value="HTH_CRP"/>
</dbReference>